<proteinExistence type="predicted"/>
<evidence type="ECO:0000313" key="1">
    <source>
        <dbReference type="EMBL" id="SKA66769.1"/>
    </source>
</evidence>
<reference evidence="1 2" key="1">
    <citation type="submission" date="2017-02" db="EMBL/GenBank/DDBJ databases">
        <authorList>
            <person name="Peterson S.W."/>
        </authorList>
    </citation>
    <scope>NUCLEOTIDE SEQUENCE [LARGE SCALE GENOMIC DNA]</scope>
    <source>
        <strain evidence="1 2">DSM 18034</strain>
    </source>
</reference>
<dbReference type="AlphaFoldDB" id="A0A1T4VPC2"/>
<keyword evidence="2" id="KW-1185">Reference proteome</keyword>
<dbReference type="RefSeq" id="WP_144012524.1">
    <property type="nucleotide sequence ID" value="NZ_FUYA01000002.1"/>
</dbReference>
<organism evidence="1 2">
    <name type="scientific">Desulfobaculum bizertense DSM 18034</name>
    <dbReference type="NCBI Taxonomy" id="1121442"/>
    <lineage>
        <taxon>Bacteria</taxon>
        <taxon>Pseudomonadati</taxon>
        <taxon>Thermodesulfobacteriota</taxon>
        <taxon>Desulfovibrionia</taxon>
        <taxon>Desulfovibrionales</taxon>
        <taxon>Desulfovibrionaceae</taxon>
        <taxon>Desulfobaculum</taxon>
    </lineage>
</organism>
<evidence type="ECO:0000313" key="2">
    <source>
        <dbReference type="Proteomes" id="UP000189733"/>
    </source>
</evidence>
<protein>
    <submittedName>
        <fullName evidence="1">Uncharacterized protein</fullName>
    </submittedName>
</protein>
<dbReference type="Proteomes" id="UP000189733">
    <property type="component" value="Unassembled WGS sequence"/>
</dbReference>
<gene>
    <name evidence="1" type="ORF">SAMN02745702_00670</name>
</gene>
<sequence length="73" mass="8495">MRKISLGQEQDVHHDSWVERSSQPVRVLRIIAIGREGERVEADRQICSQNDLALFMLDVRSCGYRVQSIRRLS</sequence>
<accession>A0A1T4VPC2</accession>
<name>A0A1T4VPC2_9BACT</name>
<dbReference type="EMBL" id="FUYA01000002">
    <property type="protein sequence ID" value="SKA66769.1"/>
    <property type="molecule type" value="Genomic_DNA"/>
</dbReference>